<accession>A0A7T8HIR5</accession>
<evidence type="ECO:0000313" key="1">
    <source>
        <dbReference type="EMBL" id="QQP50808.1"/>
    </source>
</evidence>
<organism evidence="1 2">
    <name type="scientific">Caligus rogercresseyi</name>
    <name type="common">Sea louse</name>
    <dbReference type="NCBI Taxonomy" id="217165"/>
    <lineage>
        <taxon>Eukaryota</taxon>
        <taxon>Metazoa</taxon>
        <taxon>Ecdysozoa</taxon>
        <taxon>Arthropoda</taxon>
        <taxon>Crustacea</taxon>
        <taxon>Multicrustacea</taxon>
        <taxon>Hexanauplia</taxon>
        <taxon>Copepoda</taxon>
        <taxon>Siphonostomatoida</taxon>
        <taxon>Caligidae</taxon>
        <taxon>Caligus</taxon>
    </lineage>
</organism>
<dbReference type="EMBL" id="CP045896">
    <property type="protein sequence ID" value="QQP50808.1"/>
    <property type="molecule type" value="Genomic_DNA"/>
</dbReference>
<evidence type="ECO:0000313" key="2">
    <source>
        <dbReference type="Proteomes" id="UP000595437"/>
    </source>
</evidence>
<sequence length="71" mass="8376">MWCHSSSINGQHSHHFYPLLPSLQQMDTPDFRTYFLIRIKFTKTSTRSTGTSFLPSLTLPFHHQEMEKGHR</sequence>
<proteinExistence type="predicted"/>
<protein>
    <submittedName>
        <fullName evidence="1">Uncharacterized protein</fullName>
    </submittedName>
</protein>
<name>A0A7T8HIR5_CALRO</name>
<keyword evidence="2" id="KW-1185">Reference proteome</keyword>
<gene>
    <name evidence="1" type="ORF">FKW44_011942</name>
</gene>
<dbReference type="OrthoDB" id="10017160at2759"/>
<dbReference type="Proteomes" id="UP000595437">
    <property type="component" value="Chromosome 7"/>
</dbReference>
<dbReference type="AlphaFoldDB" id="A0A7T8HIR5"/>
<reference evidence="2" key="1">
    <citation type="submission" date="2021-01" db="EMBL/GenBank/DDBJ databases">
        <title>Caligus Genome Assembly.</title>
        <authorList>
            <person name="Gallardo-Escarate C."/>
        </authorList>
    </citation>
    <scope>NUCLEOTIDE SEQUENCE [LARGE SCALE GENOMIC DNA]</scope>
</reference>